<dbReference type="EMBL" id="BK059134">
    <property type="protein sequence ID" value="DAE33475.1"/>
    <property type="molecule type" value="Genomic_DNA"/>
</dbReference>
<accession>A0A8S5RQK9</accession>
<proteinExistence type="predicted"/>
<name>A0A8S5RQK9_9VIRU</name>
<reference evidence="1" key="1">
    <citation type="journal article" date="2021" name="Proc. Natl. Acad. Sci. U.S.A.">
        <title>A Catalog of Tens of Thousands of Viruses from Human Metagenomes Reveals Hidden Associations with Chronic Diseases.</title>
        <authorList>
            <person name="Tisza M.J."/>
            <person name="Buck C.B."/>
        </authorList>
    </citation>
    <scope>NUCLEOTIDE SEQUENCE</scope>
    <source>
        <strain evidence="1">CtQ5V6</strain>
    </source>
</reference>
<sequence>MVDYMTKAELLKEFDRLEKEKGVHIDGIYYNSKKSTIENAIECLKCPDELLNKYLTVVSLKYPNSGRVITENGDFKRHSHNRLYVFNTARMILAN</sequence>
<evidence type="ECO:0000313" key="1">
    <source>
        <dbReference type="EMBL" id="DAE33475.1"/>
    </source>
</evidence>
<protein>
    <submittedName>
        <fullName evidence="1">Uncharacterized protein</fullName>
    </submittedName>
</protein>
<organism evidence="1">
    <name type="scientific">virus sp. ctQ5V6</name>
    <dbReference type="NCBI Taxonomy" id="2825815"/>
    <lineage>
        <taxon>Viruses</taxon>
    </lineage>
</organism>